<sequence>MEPGLRLAGRYRLVERLDGGGAGEVWHAWDQALSRPVAVKVPGPGRAPGGHVDGHVDGHDDEDAGGHEELRERVLRAVRVADPAFVTVYDCDRAPGSAGRPVSFIVTAFLDGETLAERVRRAPLPVPAALECCAQTATALAAAHAAGVAHGDLRMEKIFYTPDGVRIVDLGLGVPGEAEKGEAEAADVLGLGTVLAGCLERAPAPDQVPEEVLRLGERCRAAETERRPGAAEAAEVLVRAHAAVAPESFMATAPFPMPRASGDTSVLVRRPGDPGDLLDTGDEAGEGNPGRLRDRVTVMRVAVTVTLLAASLATIMAVTDLLDSPGERAAPPRSGPAPVTAAPDTGEPESSFPRPSMPDMDALERLGELQPIVEGGRASGAIRSDVALDLDNTIGNMLEDLASGRTSDAGPQLQRLREKIATRARERALDKDIADRMTEVLARG</sequence>
<reference evidence="9" key="1">
    <citation type="submission" date="2020-11" db="EMBL/GenBank/DDBJ databases">
        <title>Sequencing the genomes of 1000 actinobacteria strains.</title>
        <authorList>
            <person name="Klenk H.-P."/>
        </authorList>
    </citation>
    <scope>NUCLEOTIDE SEQUENCE</scope>
    <source>
        <strain evidence="9">DSM 43175</strain>
    </source>
</reference>
<proteinExistence type="predicted"/>
<evidence type="ECO:0000256" key="2">
    <source>
        <dbReference type="ARBA" id="ARBA00022527"/>
    </source>
</evidence>
<comment type="caution">
    <text evidence="9">The sequence shown here is derived from an EMBL/GenBank/DDBJ whole genome shotgun (WGS) entry which is preliminary data.</text>
</comment>
<gene>
    <name evidence="9" type="ORF">IW256_003327</name>
</gene>
<evidence type="ECO:0000256" key="5">
    <source>
        <dbReference type="ARBA" id="ARBA00022777"/>
    </source>
</evidence>
<dbReference type="SMART" id="SM00220">
    <property type="entry name" value="S_TKc"/>
    <property type="match status" value="1"/>
</dbReference>
<dbReference type="GO" id="GO:0005524">
    <property type="term" value="F:ATP binding"/>
    <property type="evidence" value="ECO:0007669"/>
    <property type="project" value="UniProtKB-KW"/>
</dbReference>
<dbReference type="EC" id="2.7.11.1" evidence="1"/>
<evidence type="ECO:0000256" key="7">
    <source>
        <dbReference type="SAM" id="MobiDB-lite"/>
    </source>
</evidence>
<name>A0A931DI76_9ACTN</name>
<dbReference type="SUPFAM" id="SSF56112">
    <property type="entry name" value="Protein kinase-like (PK-like)"/>
    <property type="match status" value="1"/>
</dbReference>
<dbReference type="PANTHER" id="PTHR43289">
    <property type="entry name" value="MITOGEN-ACTIVATED PROTEIN KINASE KINASE KINASE 20-RELATED"/>
    <property type="match status" value="1"/>
</dbReference>
<dbReference type="EMBL" id="JADOUA010000001">
    <property type="protein sequence ID" value="MBG6089214.1"/>
    <property type="molecule type" value="Genomic_DNA"/>
</dbReference>
<evidence type="ECO:0000313" key="9">
    <source>
        <dbReference type="EMBL" id="MBG6089214.1"/>
    </source>
</evidence>
<dbReference type="Gene3D" id="3.30.200.20">
    <property type="entry name" value="Phosphorylase Kinase, domain 1"/>
    <property type="match status" value="1"/>
</dbReference>
<keyword evidence="2" id="KW-0723">Serine/threonine-protein kinase</keyword>
<evidence type="ECO:0000256" key="4">
    <source>
        <dbReference type="ARBA" id="ARBA00022741"/>
    </source>
</evidence>
<evidence type="ECO:0000256" key="1">
    <source>
        <dbReference type="ARBA" id="ARBA00012513"/>
    </source>
</evidence>
<evidence type="ECO:0000256" key="6">
    <source>
        <dbReference type="ARBA" id="ARBA00022840"/>
    </source>
</evidence>
<organism evidence="9 10">
    <name type="scientific">Actinomadura viridis</name>
    <dbReference type="NCBI Taxonomy" id="58110"/>
    <lineage>
        <taxon>Bacteria</taxon>
        <taxon>Bacillati</taxon>
        <taxon>Actinomycetota</taxon>
        <taxon>Actinomycetes</taxon>
        <taxon>Streptosporangiales</taxon>
        <taxon>Thermomonosporaceae</taxon>
        <taxon>Actinomadura</taxon>
    </lineage>
</organism>
<dbReference type="Proteomes" id="UP000614047">
    <property type="component" value="Unassembled WGS sequence"/>
</dbReference>
<keyword evidence="4" id="KW-0547">Nucleotide-binding</keyword>
<evidence type="ECO:0000259" key="8">
    <source>
        <dbReference type="PROSITE" id="PS50011"/>
    </source>
</evidence>
<dbReference type="InterPro" id="IPR000719">
    <property type="entry name" value="Prot_kinase_dom"/>
</dbReference>
<keyword evidence="5 9" id="KW-0418">Kinase</keyword>
<evidence type="ECO:0000256" key="3">
    <source>
        <dbReference type="ARBA" id="ARBA00022679"/>
    </source>
</evidence>
<accession>A0A931DI76</accession>
<keyword evidence="6" id="KW-0067">ATP-binding</keyword>
<dbReference type="Gene3D" id="1.10.510.10">
    <property type="entry name" value="Transferase(Phosphotransferase) domain 1"/>
    <property type="match status" value="1"/>
</dbReference>
<protein>
    <recommendedName>
        <fullName evidence="1">non-specific serine/threonine protein kinase</fullName>
        <ecNumber evidence="1">2.7.11.1</ecNumber>
    </recommendedName>
</protein>
<evidence type="ECO:0000313" key="10">
    <source>
        <dbReference type="Proteomes" id="UP000614047"/>
    </source>
</evidence>
<dbReference type="PROSITE" id="PS50011">
    <property type="entry name" value="PROTEIN_KINASE_DOM"/>
    <property type="match status" value="1"/>
</dbReference>
<feature type="region of interest" description="Disordered" evidence="7">
    <location>
        <begin position="262"/>
        <end position="291"/>
    </location>
</feature>
<dbReference type="AlphaFoldDB" id="A0A931DI76"/>
<dbReference type="PANTHER" id="PTHR43289:SF6">
    <property type="entry name" value="SERINE_THREONINE-PROTEIN KINASE NEKL-3"/>
    <property type="match status" value="1"/>
</dbReference>
<dbReference type="InterPro" id="IPR011009">
    <property type="entry name" value="Kinase-like_dom_sf"/>
</dbReference>
<feature type="domain" description="Protein kinase" evidence="8">
    <location>
        <begin position="11"/>
        <end position="340"/>
    </location>
</feature>
<keyword evidence="10" id="KW-1185">Reference proteome</keyword>
<dbReference type="RefSeq" id="WP_197011848.1">
    <property type="nucleotide sequence ID" value="NZ_BAABES010000004.1"/>
</dbReference>
<dbReference type="GO" id="GO:0004674">
    <property type="term" value="F:protein serine/threonine kinase activity"/>
    <property type="evidence" value="ECO:0007669"/>
    <property type="project" value="UniProtKB-KW"/>
</dbReference>
<keyword evidence="3 9" id="KW-0808">Transferase</keyword>
<feature type="region of interest" description="Disordered" evidence="7">
    <location>
        <begin position="325"/>
        <end position="360"/>
    </location>
</feature>